<dbReference type="EMBL" id="RHHU01000002">
    <property type="protein sequence ID" value="RNB90207.1"/>
    <property type="molecule type" value="Genomic_DNA"/>
</dbReference>
<sequence>MTAFNHPITLNIQVYTNQENGISTVQVQSDGQQSVQEVVTQPTDLEAMRRFYEDSWGLIVLRFTNYKGILFSELPREEASKGIQEIQTSLWNLPVRPNAIVDGDGDFTVAWVVPNDRRFCGFSAEDLNRVNDNVIATIASLGLTTPEYGDIGLVEELFSLPVDQYDEHVEKRAKLEAFDRMAGLQIVVRQTT</sequence>
<evidence type="ECO:0000313" key="2">
    <source>
        <dbReference type="Proteomes" id="UP000269573"/>
    </source>
</evidence>
<proteinExistence type="predicted"/>
<name>A0A3M8DT96_9BACL</name>
<keyword evidence="2" id="KW-1185">Reference proteome</keyword>
<gene>
    <name evidence="1" type="ORF">EDM59_01820</name>
</gene>
<accession>A0A3M8DT96</accession>
<dbReference type="RefSeq" id="WP_122922073.1">
    <property type="nucleotide sequence ID" value="NZ_RHHU01000002.1"/>
</dbReference>
<dbReference type="Proteomes" id="UP000269573">
    <property type="component" value="Unassembled WGS sequence"/>
</dbReference>
<organism evidence="1 2">
    <name type="scientific">Brevibacillus nitrificans</name>
    <dbReference type="NCBI Taxonomy" id="651560"/>
    <lineage>
        <taxon>Bacteria</taxon>
        <taxon>Bacillati</taxon>
        <taxon>Bacillota</taxon>
        <taxon>Bacilli</taxon>
        <taxon>Bacillales</taxon>
        <taxon>Paenibacillaceae</taxon>
        <taxon>Brevibacillus</taxon>
    </lineage>
</organism>
<reference evidence="1 2" key="1">
    <citation type="submission" date="2018-10" db="EMBL/GenBank/DDBJ databases">
        <title>Phylogenomics of Brevibacillus.</title>
        <authorList>
            <person name="Dunlap C."/>
        </authorList>
    </citation>
    <scope>NUCLEOTIDE SEQUENCE [LARGE SCALE GENOMIC DNA]</scope>
    <source>
        <strain evidence="1 2">JCM 15774</strain>
    </source>
</reference>
<comment type="caution">
    <text evidence="1">The sequence shown here is derived from an EMBL/GenBank/DDBJ whole genome shotgun (WGS) entry which is preliminary data.</text>
</comment>
<protein>
    <submittedName>
        <fullName evidence="1">Uncharacterized protein</fullName>
    </submittedName>
</protein>
<dbReference type="AlphaFoldDB" id="A0A3M8DT96"/>
<evidence type="ECO:0000313" key="1">
    <source>
        <dbReference type="EMBL" id="RNB90207.1"/>
    </source>
</evidence>